<protein>
    <recommendedName>
        <fullName evidence="4">Malate dehydrogenase</fullName>
    </recommendedName>
</protein>
<dbReference type="InterPro" id="IPR021851">
    <property type="entry name" value="DUF3455"/>
</dbReference>
<comment type="caution">
    <text evidence="2">The sequence shown here is derived from an EMBL/GenBank/DDBJ whole genome shotgun (WGS) entry which is preliminary data.</text>
</comment>
<dbReference type="Pfam" id="PF11937">
    <property type="entry name" value="DUF3455"/>
    <property type="match status" value="1"/>
</dbReference>
<evidence type="ECO:0000256" key="1">
    <source>
        <dbReference type="SAM" id="SignalP"/>
    </source>
</evidence>
<keyword evidence="1" id="KW-0732">Signal</keyword>
<accession>A0ABR3PMV5</accession>
<reference evidence="2 3" key="1">
    <citation type="submission" date="2024-07" db="EMBL/GenBank/DDBJ databases">
        <title>Draft sequence of the Neodothiora populina.</title>
        <authorList>
            <person name="Drown D.D."/>
            <person name="Schuette U.S."/>
            <person name="Buechlein A.B."/>
            <person name="Rusch D.R."/>
            <person name="Winton L.W."/>
            <person name="Adams G.A."/>
        </authorList>
    </citation>
    <scope>NUCLEOTIDE SEQUENCE [LARGE SCALE GENOMIC DNA]</scope>
    <source>
        <strain evidence="2 3">CPC 39397</strain>
    </source>
</reference>
<gene>
    <name evidence="2" type="ORF">AAFC00_000808</name>
</gene>
<evidence type="ECO:0000313" key="2">
    <source>
        <dbReference type="EMBL" id="KAL1310524.1"/>
    </source>
</evidence>
<keyword evidence="3" id="KW-1185">Reference proteome</keyword>
<evidence type="ECO:0000313" key="3">
    <source>
        <dbReference type="Proteomes" id="UP001562354"/>
    </source>
</evidence>
<name>A0ABR3PMV5_9PEZI</name>
<proteinExistence type="predicted"/>
<organism evidence="2 3">
    <name type="scientific">Neodothiora populina</name>
    <dbReference type="NCBI Taxonomy" id="2781224"/>
    <lineage>
        <taxon>Eukaryota</taxon>
        <taxon>Fungi</taxon>
        <taxon>Dikarya</taxon>
        <taxon>Ascomycota</taxon>
        <taxon>Pezizomycotina</taxon>
        <taxon>Dothideomycetes</taxon>
        <taxon>Dothideomycetidae</taxon>
        <taxon>Dothideales</taxon>
        <taxon>Dothioraceae</taxon>
        <taxon>Neodothiora</taxon>
    </lineage>
</organism>
<evidence type="ECO:0008006" key="4">
    <source>
        <dbReference type="Google" id="ProtNLM"/>
    </source>
</evidence>
<feature type="signal peptide" evidence="1">
    <location>
        <begin position="1"/>
        <end position="18"/>
    </location>
</feature>
<dbReference type="EMBL" id="JBFMKM010000003">
    <property type="protein sequence ID" value="KAL1310524.1"/>
    <property type="molecule type" value="Genomic_DNA"/>
</dbReference>
<dbReference type="PANTHER" id="PTHR35567">
    <property type="entry name" value="MALATE DEHYDROGENASE (AFU_ORTHOLOGUE AFUA_2G13800)"/>
    <property type="match status" value="1"/>
</dbReference>
<feature type="chain" id="PRO_5045163033" description="Malate dehydrogenase" evidence="1">
    <location>
        <begin position="19"/>
        <end position="208"/>
    </location>
</feature>
<dbReference type="Proteomes" id="UP001562354">
    <property type="component" value="Unassembled WGS sequence"/>
</dbReference>
<dbReference type="GeneID" id="95974511"/>
<dbReference type="RefSeq" id="XP_069203373.1">
    <property type="nucleotide sequence ID" value="XM_069347526.1"/>
</dbReference>
<sequence>MSAVLYFLTMAMVTFSDAYPASSLPYGYTKRSVKLCDPPLNGLPSPVQLRFKYVALGLGTQNYTCANTSSSPVATGAVATLYDATSLLSNAPEVIPVLPPLAYSTSSSLGLPTLGHHFFSASSVPTFDLQAANPPAFLSAKKVASVNAPSASVPNSVAWLYLADDGRGVSKDLKAVYRVETASGSPPETCTKVGPIEVKYSAEYWFYE</sequence>
<dbReference type="PANTHER" id="PTHR35567:SF1">
    <property type="entry name" value="CONSERVED FUNGAL PROTEIN (AFU_ORTHOLOGUE AFUA_1G14230)"/>
    <property type="match status" value="1"/>
</dbReference>